<dbReference type="WBParaSite" id="scaffold9215_cov331.g13737">
    <property type="protein sequence ID" value="scaffold9215_cov331.g13737"/>
    <property type="gene ID" value="scaffold9215_cov331.g13737"/>
</dbReference>
<feature type="region of interest" description="Disordered" evidence="1">
    <location>
        <begin position="145"/>
        <end position="172"/>
    </location>
</feature>
<evidence type="ECO:0000313" key="3">
    <source>
        <dbReference type="WBParaSite" id="scaffold9215_cov331.g13737"/>
    </source>
</evidence>
<dbReference type="Proteomes" id="UP000887561">
    <property type="component" value="Unplaced"/>
</dbReference>
<feature type="compositionally biased region" description="Polar residues" evidence="1">
    <location>
        <begin position="146"/>
        <end position="160"/>
    </location>
</feature>
<name>A0A915NCN0_MELJA</name>
<proteinExistence type="predicted"/>
<reference evidence="3" key="1">
    <citation type="submission" date="2022-11" db="UniProtKB">
        <authorList>
            <consortium name="WormBaseParasite"/>
        </authorList>
    </citation>
    <scope>IDENTIFICATION</scope>
</reference>
<protein>
    <submittedName>
        <fullName evidence="3">C2H2-type domain-containing protein</fullName>
    </submittedName>
</protein>
<evidence type="ECO:0000256" key="1">
    <source>
        <dbReference type="SAM" id="MobiDB-lite"/>
    </source>
</evidence>
<feature type="region of interest" description="Disordered" evidence="1">
    <location>
        <begin position="220"/>
        <end position="251"/>
    </location>
</feature>
<feature type="region of interest" description="Disordered" evidence="1">
    <location>
        <begin position="66"/>
        <end position="132"/>
    </location>
</feature>
<organism evidence="2 3">
    <name type="scientific">Meloidogyne javanica</name>
    <name type="common">Root-knot nematode worm</name>
    <dbReference type="NCBI Taxonomy" id="6303"/>
    <lineage>
        <taxon>Eukaryota</taxon>
        <taxon>Metazoa</taxon>
        <taxon>Ecdysozoa</taxon>
        <taxon>Nematoda</taxon>
        <taxon>Chromadorea</taxon>
        <taxon>Rhabditida</taxon>
        <taxon>Tylenchina</taxon>
        <taxon>Tylenchomorpha</taxon>
        <taxon>Tylenchoidea</taxon>
        <taxon>Meloidogynidae</taxon>
        <taxon>Meloidogyninae</taxon>
        <taxon>Meloidogyne</taxon>
        <taxon>Meloidogyne incognita group</taxon>
    </lineage>
</organism>
<sequence length="308" mass="34286">MLKIHNLRHGGYETEEHRKTLEKWLNELGQQNNFDIEVNTNKLICKICGAELKLSQKKALEDHLKSSNHLKKNNNLSNHCCPPRKHTRNSPDVDPNKRRSVSGSDTGTGTGTSNPDAATSTGMPSSQGPQQTNFFGLEEVFGNHPFHNQQERQPPTSFDSSFPHFNLPGYNQQQQSVGSFPPYVQQSIMPSNSTEPLFTPPATTYGDYGSYHQTITTSRRDYNQNPWPESSGPGGSVSGHGNPSGQADYTSINYSPSFSPLPFTPKSFWGYEHDHPTPSFGGEDLNQWLEGMLIKSKLTTLAIISKMF</sequence>
<feature type="compositionally biased region" description="Polar residues" evidence="1">
    <location>
        <begin position="114"/>
        <end position="132"/>
    </location>
</feature>
<feature type="compositionally biased region" description="Low complexity" evidence="1">
    <location>
        <begin position="101"/>
        <end position="113"/>
    </location>
</feature>
<evidence type="ECO:0000313" key="2">
    <source>
        <dbReference type="Proteomes" id="UP000887561"/>
    </source>
</evidence>
<keyword evidence="2" id="KW-1185">Reference proteome</keyword>
<dbReference type="AlphaFoldDB" id="A0A915NCN0"/>
<accession>A0A915NCN0</accession>